<proteinExistence type="predicted"/>
<protein>
    <recommendedName>
        <fullName evidence="2">Defective in cullin neddylation protein</fullName>
    </recommendedName>
</protein>
<dbReference type="AlphaFoldDB" id="A0A8H7WDV0"/>
<dbReference type="Proteomes" id="UP000664132">
    <property type="component" value="Unassembled WGS sequence"/>
</dbReference>
<evidence type="ECO:0000313" key="4">
    <source>
        <dbReference type="EMBL" id="KAG4422967.1"/>
    </source>
</evidence>
<dbReference type="Pfam" id="PF03556">
    <property type="entry name" value="Cullin_binding"/>
    <property type="match status" value="1"/>
</dbReference>
<dbReference type="InterPro" id="IPR014764">
    <property type="entry name" value="DCN-prot"/>
</dbReference>
<dbReference type="EMBL" id="JAFJYH010000041">
    <property type="protein sequence ID" value="KAG4422967.1"/>
    <property type="molecule type" value="Genomic_DNA"/>
</dbReference>
<feature type="domain" description="DCUN1" evidence="3">
    <location>
        <begin position="54"/>
        <end position="255"/>
    </location>
</feature>
<dbReference type="Gene3D" id="1.10.238.10">
    <property type="entry name" value="EF-hand"/>
    <property type="match status" value="1"/>
</dbReference>
<dbReference type="PANTHER" id="PTHR12281">
    <property type="entry name" value="RP42 RELATED"/>
    <property type="match status" value="1"/>
</dbReference>
<keyword evidence="5" id="KW-1185">Reference proteome</keyword>
<dbReference type="PROSITE" id="PS51229">
    <property type="entry name" value="DCUN1"/>
    <property type="match status" value="1"/>
</dbReference>
<dbReference type="Gene3D" id="1.10.238.200">
    <property type="entry name" value="Cullin, PONY binding domain"/>
    <property type="match status" value="1"/>
</dbReference>
<evidence type="ECO:0000256" key="1">
    <source>
        <dbReference type="ARBA" id="ARBA00022786"/>
    </source>
</evidence>
<reference evidence="4" key="1">
    <citation type="submission" date="2021-02" db="EMBL/GenBank/DDBJ databases">
        <title>Genome sequence Cadophora malorum strain M34.</title>
        <authorList>
            <person name="Stefanovic E."/>
            <person name="Vu D."/>
            <person name="Scully C."/>
            <person name="Dijksterhuis J."/>
            <person name="Roader J."/>
            <person name="Houbraken J."/>
        </authorList>
    </citation>
    <scope>NUCLEOTIDE SEQUENCE</scope>
    <source>
        <strain evidence="4">M34</strain>
    </source>
</reference>
<evidence type="ECO:0000313" key="5">
    <source>
        <dbReference type="Proteomes" id="UP000664132"/>
    </source>
</evidence>
<dbReference type="GO" id="GO:0097602">
    <property type="term" value="F:cullin family protein binding"/>
    <property type="evidence" value="ECO:0007669"/>
    <property type="project" value="TreeGrafter"/>
</dbReference>
<dbReference type="Gene3D" id="1.10.8.10">
    <property type="entry name" value="DNA helicase RuvA subunit, C-terminal domain"/>
    <property type="match status" value="1"/>
</dbReference>
<sequence>MTSKTTQKSLIAQFMQFTGANEKIASRALKATNWKLDQACDSYFASIGGVAPSKTEDSLGKLFEKFREPSDEEGVATVNGTMRYLNELGVNLENAEILVALEIIQAPALGEMSKEAFVDGWKKIGNADTIAKQKSHVAGQINLFSSDMTVFKRVYKHVFVCAKEKGQKALPLENAIVYWEMLFSPPGMTWETPSTNWIQLWVDFLNTSWTKSVNKDMWNQTAHFFEKTLQDETLGFWSEDGAWPGVIDSFVEYVKKKRGDVPDTMETD</sequence>
<dbReference type="GO" id="GO:0045116">
    <property type="term" value="P:protein neddylation"/>
    <property type="evidence" value="ECO:0007669"/>
    <property type="project" value="TreeGrafter"/>
</dbReference>
<name>A0A8H7WDV0_9HELO</name>
<dbReference type="GO" id="GO:0031624">
    <property type="term" value="F:ubiquitin conjugating enzyme binding"/>
    <property type="evidence" value="ECO:0007669"/>
    <property type="project" value="TreeGrafter"/>
</dbReference>
<dbReference type="InterPro" id="IPR009060">
    <property type="entry name" value="UBA-like_sf"/>
</dbReference>
<dbReference type="GO" id="GO:0000151">
    <property type="term" value="C:ubiquitin ligase complex"/>
    <property type="evidence" value="ECO:0007669"/>
    <property type="project" value="TreeGrafter"/>
</dbReference>
<dbReference type="InterPro" id="IPR005176">
    <property type="entry name" value="PONY_dom"/>
</dbReference>
<evidence type="ECO:0000259" key="3">
    <source>
        <dbReference type="PROSITE" id="PS51229"/>
    </source>
</evidence>
<evidence type="ECO:0000256" key="2">
    <source>
        <dbReference type="RuleBase" id="RU410713"/>
    </source>
</evidence>
<dbReference type="SUPFAM" id="SSF46934">
    <property type="entry name" value="UBA-like"/>
    <property type="match status" value="1"/>
</dbReference>
<comment type="function">
    <text evidence="2">Neddylation of cullins play an essential role in the regulation of SCF-type complexes activity.</text>
</comment>
<dbReference type="InterPro" id="IPR042460">
    <property type="entry name" value="DCN1-like_PONY"/>
</dbReference>
<keyword evidence="1" id="KW-0833">Ubl conjugation pathway</keyword>
<dbReference type="Pfam" id="PF14555">
    <property type="entry name" value="UBA_4"/>
    <property type="match status" value="1"/>
</dbReference>
<dbReference type="GO" id="GO:0032182">
    <property type="term" value="F:ubiquitin-like protein binding"/>
    <property type="evidence" value="ECO:0007669"/>
    <property type="project" value="TreeGrafter"/>
</dbReference>
<dbReference type="PANTHER" id="PTHR12281:SF31">
    <property type="entry name" value="DCN1-LIKE PROTEIN 3"/>
    <property type="match status" value="1"/>
</dbReference>
<dbReference type="CDD" id="cd14350">
    <property type="entry name" value="UBA_DCNL"/>
    <property type="match status" value="1"/>
</dbReference>
<accession>A0A8H7WDV0</accession>
<comment type="caution">
    <text evidence="4">The sequence shown here is derived from an EMBL/GenBank/DDBJ whole genome shotgun (WGS) entry which is preliminary data.</text>
</comment>
<organism evidence="4 5">
    <name type="scientific">Cadophora malorum</name>
    <dbReference type="NCBI Taxonomy" id="108018"/>
    <lineage>
        <taxon>Eukaryota</taxon>
        <taxon>Fungi</taxon>
        <taxon>Dikarya</taxon>
        <taxon>Ascomycota</taxon>
        <taxon>Pezizomycotina</taxon>
        <taxon>Leotiomycetes</taxon>
        <taxon>Helotiales</taxon>
        <taxon>Ploettnerulaceae</taxon>
        <taxon>Cadophora</taxon>
    </lineage>
</organism>
<gene>
    <name evidence="4" type="ORF">IFR04_003879</name>
</gene>
<dbReference type="OrthoDB" id="27198at2759"/>